<sequence>MLEKLLGIEERYNEINHLLEETGEDYQRAAELAKERAEIEPIVLKTREYRQSIQQKEEAEMLLQTDDEEMRALAESDLEELVPKIESIEKELKSLLLPKDPRDERNVIVEIRAGTGGDEAALFAAELVRMYTRYAERKNWSVEVMSQNETGIGGFKEIIFMVKGKGAFSRLKWESGVHRVQRVPTTESSGRIHTSTVTVAVLAEVEDVDIQIPESDIKIDVYKSAGAGGQNVQKNSTAVRITHFPSGIVVACQDERSQLQNKLRAMSILRARLYEIEEQKRISNLEADRRSQVGTGERSEKIRTYNFPQSRITDHRINVSSFNIVGVLDGELDIFIDELSMRDETERLAATAE</sequence>
<dbReference type="OrthoDB" id="9806673at2"/>
<dbReference type="Pfam" id="PF00472">
    <property type="entry name" value="RF-1"/>
    <property type="match status" value="1"/>
</dbReference>
<dbReference type="GO" id="GO:0005737">
    <property type="term" value="C:cytoplasm"/>
    <property type="evidence" value="ECO:0007669"/>
    <property type="project" value="UniProtKB-SubCell"/>
</dbReference>
<keyword evidence="3 6" id="KW-0488">Methylation</keyword>
<dbReference type="SUPFAM" id="SSF75620">
    <property type="entry name" value="Release factor"/>
    <property type="match status" value="1"/>
</dbReference>
<dbReference type="HAMAP" id="MF_00093">
    <property type="entry name" value="Rel_fac_1"/>
    <property type="match status" value="1"/>
</dbReference>
<dbReference type="InterPro" id="IPR050057">
    <property type="entry name" value="Prokaryotic/Mito_RF"/>
</dbReference>
<dbReference type="PATRIC" id="fig|229920.5.peg.1340"/>
<dbReference type="Gene3D" id="3.30.160.20">
    <property type="match status" value="1"/>
</dbReference>
<dbReference type="FunFam" id="3.30.160.20:FF:000004">
    <property type="entry name" value="Peptide chain release factor 1"/>
    <property type="match status" value="1"/>
</dbReference>
<feature type="modified residue" description="N5-methylglutamine" evidence="6">
    <location>
        <position position="230"/>
    </location>
</feature>
<evidence type="ECO:0000313" key="9">
    <source>
        <dbReference type="Proteomes" id="UP000050430"/>
    </source>
</evidence>
<dbReference type="FunFam" id="3.30.70.1660:FF:000002">
    <property type="entry name" value="Peptide chain release factor 1"/>
    <property type="match status" value="1"/>
</dbReference>
<dbReference type="NCBIfam" id="TIGR00019">
    <property type="entry name" value="prfA"/>
    <property type="match status" value="1"/>
</dbReference>
<reference evidence="8 9" key="1">
    <citation type="submission" date="2015-07" db="EMBL/GenBank/DDBJ databases">
        <title>Genome sequence of Leptolinea tardivitalis DSM 16556.</title>
        <authorList>
            <person name="Hemp J."/>
            <person name="Ward L.M."/>
            <person name="Pace L.A."/>
            <person name="Fischer W.W."/>
        </authorList>
    </citation>
    <scope>NUCLEOTIDE SEQUENCE [LARGE SCALE GENOMIC DNA]</scope>
    <source>
        <strain evidence="8 9">YMTK-2</strain>
    </source>
</reference>
<keyword evidence="9" id="KW-1185">Reference proteome</keyword>
<proteinExistence type="inferred from homology"/>
<gene>
    <name evidence="6" type="primary">prfA</name>
    <name evidence="8" type="ORF">ADM99_06850</name>
</gene>
<organism evidence="8 9">
    <name type="scientific">Leptolinea tardivitalis</name>
    <dbReference type="NCBI Taxonomy" id="229920"/>
    <lineage>
        <taxon>Bacteria</taxon>
        <taxon>Bacillati</taxon>
        <taxon>Chloroflexota</taxon>
        <taxon>Anaerolineae</taxon>
        <taxon>Anaerolineales</taxon>
        <taxon>Anaerolineaceae</taxon>
        <taxon>Leptolinea</taxon>
    </lineage>
</organism>
<comment type="function">
    <text evidence="1 6">Peptide chain release factor 1 directs the termination of translation in response to the peptide chain termination codons UAG and UAA.</text>
</comment>
<keyword evidence="4 6" id="KW-0648">Protein biosynthesis</keyword>
<dbReference type="RefSeq" id="WP_139044416.1">
    <property type="nucleotide sequence ID" value="NZ_BBYA01000008.1"/>
</dbReference>
<evidence type="ECO:0000313" key="8">
    <source>
        <dbReference type="EMBL" id="KPL72783.1"/>
    </source>
</evidence>
<dbReference type="Gene3D" id="6.10.140.1950">
    <property type="match status" value="1"/>
</dbReference>
<dbReference type="SMART" id="SM00937">
    <property type="entry name" value="PCRF"/>
    <property type="match status" value="1"/>
</dbReference>
<keyword evidence="6" id="KW-0963">Cytoplasm</keyword>
<accession>A0A0P6XC08</accession>
<comment type="caution">
    <text evidence="8">The sequence shown here is derived from an EMBL/GenBank/DDBJ whole genome shotgun (WGS) entry which is preliminary data.</text>
</comment>
<dbReference type="InterPro" id="IPR000352">
    <property type="entry name" value="Pep_chain_release_fac_I"/>
</dbReference>
<dbReference type="Gene3D" id="3.30.70.1660">
    <property type="match status" value="1"/>
</dbReference>
<dbReference type="NCBIfam" id="NF001859">
    <property type="entry name" value="PRK00591.1"/>
    <property type="match status" value="1"/>
</dbReference>
<evidence type="ECO:0000256" key="2">
    <source>
        <dbReference type="ARBA" id="ARBA00010835"/>
    </source>
</evidence>
<dbReference type="Proteomes" id="UP000050430">
    <property type="component" value="Unassembled WGS sequence"/>
</dbReference>
<dbReference type="AlphaFoldDB" id="A0A0P6XC08"/>
<comment type="PTM">
    <text evidence="6">Methylated by PrmC. Methylation increases the termination efficiency of RF1.</text>
</comment>
<protein>
    <recommendedName>
        <fullName evidence="5 6">Peptide chain release factor 1</fullName>
        <shortName evidence="6">RF-1</shortName>
    </recommendedName>
</protein>
<dbReference type="GO" id="GO:0016149">
    <property type="term" value="F:translation release factor activity, codon specific"/>
    <property type="evidence" value="ECO:0007669"/>
    <property type="project" value="UniProtKB-UniRule"/>
</dbReference>
<evidence type="ECO:0000259" key="7">
    <source>
        <dbReference type="SMART" id="SM00937"/>
    </source>
</evidence>
<dbReference type="InterPro" id="IPR045853">
    <property type="entry name" value="Pep_chain_release_fac_I_sf"/>
</dbReference>
<comment type="similarity">
    <text evidence="2 6">Belongs to the prokaryotic/mitochondrial release factor family.</text>
</comment>
<dbReference type="PANTHER" id="PTHR43804:SF7">
    <property type="entry name" value="LD18447P"/>
    <property type="match status" value="1"/>
</dbReference>
<dbReference type="Pfam" id="PF03462">
    <property type="entry name" value="PCRF"/>
    <property type="match status" value="1"/>
</dbReference>
<evidence type="ECO:0000256" key="3">
    <source>
        <dbReference type="ARBA" id="ARBA00022481"/>
    </source>
</evidence>
<evidence type="ECO:0000256" key="6">
    <source>
        <dbReference type="HAMAP-Rule" id="MF_00093"/>
    </source>
</evidence>
<dbReference type="EMBL" id="LGCK01000007">
    <property type="protein sequence ID" value="KPL72783.1"/>
    <property type="molecule type" value="Genomic_DNA"/>
</dbReference>
<dbReference type="STRING" id="229920.ADM99_06850"/>
<dbReference type="PANTHER" id="PTHR43804">
    <property type="entry name" value="LD18447P"/>
    <property type="match status" value="1"/>
</dbReference>
<feature type="domain" description="Peptide chain release factor" evidence="7">
    <location>
        <begin position="60"/>
        <end position="174"/>
    </location>
</feature>
<dbReference type="InterPro" id="IPR004373">
    <property type="entry name" value="RF-1"/>
</dbReference>
<dbReference type="InterPro" id="IPR005139">
    <property type="entry name" value="PCRF"/>
</dbReference>
<comment type="subcellular location">
    <subcellularLocation>
        <location evidence="6">Cytoplasm</location>
    </subcellularLocation>
</comment>
<evidence type="ECO:0000256" key="1">
    <source>
        <dbReference type="ARBA" id="ARBA00002986"/>
    </source>
</evidence>
<name>A0A0P6XC08_9CHLR</name>
<evidence type="ECO:0000256" key="5">
    <source>
        <dbReference type="ARBA" id="ARBA00050039"/>
    </source>
</evidence>
<evidence type="ECO:0000256" key="4">
    <source>
        <dbReference type="ARBA" id="ARBA00022917"/>
    </source>
</evidence>